<dbReference type="PRINTS" id="PR00753">
    <property type="entry name" value="ACCSYNTHASE"/>
</dbReference>
<dbReference type="CDD" id="cd00609">
    <property type="entry name" value="AAT_like"/>
    <property type="match status" value="1"/>
</dbReference>
<evidence type="ECO:0000256" key="1">
    <source>
        <dbReference type="ARBA" id="ARBA00007441"/>
    </source>
</evidence>
<evidence type="ECO:0000256" key="2">
    <source>
        <dbReference type="ARBA" id="ARBA00022898"/>
    </source>
</evidence>
<keyword evidence="2" id="KW-0663">Pyridoxal phosphate</keyword>
<comment type="similarity">
    <text evidence="1">Belongs to the class-I pyridoxal-phosphate-dependent aminotransferase family.</text>
</comment>
<gene>
    <name evidence="4" type="ORF">ACRE_065750</name>
</gene>
<dbReference type="PANTHER" id="PTHR43795:SF39">
    <property type="entry name" value="AMINOTRANSFERASE CLASS I_CLASSII DOMAIN-CONTAINING PROTEIN"/>
    <property type="match status" value="1"/>
</dbReference>
<evidence type="ECO:0000313" key="5">
    <source>
        <dbReference type="Proteomes" id="UP000029964"/>
    </source>
</evidence>
<dbReference type="OrthoDB" id="7042322at2759"/>
<sequence length="398" mass="43879">MLEPLLSLRGGTTVASLNRPWRFAPTQSYDPDTNPEGLISFGSAENYKISAQDLLYRSGHSGSSKFAAVLAQHLNEYLKPHSAIGEEHIRIATSATAMHGTLAWALADQGDAILMGRPVYGRFELDFFNKSGVKVEYADTPADSQFDKTVVGKYEEALESCKSRGVKVKALWIVNPHNPLGRCYPRETLIAILDFCQKHKLPLISDEIYACSVFDSGEPNVVPFTSVLSIDAEKHIDPRLLHVTYGLSKDFGAAGLRIGAIVTRSDPVLQAVDSVSRFQNAAGPSLSIGTAMLSDRDWCRSFIDGNRRKLAAAYKHVTSGLSDIGVKYMPGSNAGFFVYVDLSPYLSDEERFPEFALAAKFNKAGVFLHPKEEHALEPGWFRLVYTQDPRTITEGLKR</sequence>
<dbReference type="PROSITE" id="PS00105">
    <property type="entry name" value="AA_TRANSFER_CLASS_1"/>
    <property type="match status" value="1"/>
</dbReference>
<protein>
    <submittedName>
        <fullName evidence="4">1-aminocyclopropane-1-carboxylate synthase-like protein-like protein</fullName>
    </submittedName>
</protein>
<name>A0A086T043_HAPC1</name>
<evidence type="ECO:0000259" key="3">
    <source>
        <dbReference type="Pfam" id="PF00155"/>
    </source>
</evidence>
<dbReference type="Pfam" id="PF00155">
    <property type="entry name" value="Aminotran_1_2"/>
    <property type="match status" value="1"/>
</dbReference>
<dbReference type="GO" id="GO:0006520">
    <property type="term" value="P:amino acid metabolic process"/>
    <property type="evidence" value="ECO:0007669"/>
    <property type="project" value="TreeGrafter"/>
</dbReference>
<dbReference type="SUPFAM" id="SSF53383">
    <property type="entry name" value="PLP-dependent transferases"/>
    <property type="match status" value="1"/>
</dbReference>
<dbReference type="Gene3D" id="3.90.1150.10">
    <property type="entry name" value="Aspartate Aminotransferase, domain 1"/>
    <property type="match status" value="1"/>
</dbReference>
<reference evidence="5" key="1">
    <citation type="journal article" date="2014" name="Genome Announc.">
        <title>Genome sequence and annotation of Acremonium chrysogenum, producer of the beta-lactam antibiotic cephalosporin C.</title>
        <authorList>
            <person name="Terfehr D."/>
            <person name="Dahlmann T.A."/>
            <person name="Specht T."/>
            <person name="Zadra I."/>
            <person name="Kuernsteiner H."/>
            <person name="Kueck U."/>
        </authorList>
    </citation>
    <scope>NUCLEOTIDE SEQUENCE [LARGE SCALE GENOMIC DNA]</scope>
    <source>
        <strain evidence="5">ATCC 11550 / CBS 779.69 / DSM 880 / IAM 14645 / JCM 23072 / IMI 49137</strain>
    </source>
</reference>
<dbReference type="InterPro" id="IPR015422">
    <property type="entry name" value="PyrdxlP-dep_Trfase_small"/>
</dbReference>
<dbReference type="STRING" id="857340.A0A086T043"/>
<keyword evidence="5" id="KW-1185">Reference proteome</keyword>
<feature type="domain" description="Aminotransferase class I/classII large" evidence="3">
    <location>
        <begin position="63"/>
        <end position="397"/>
    </location>
</feature>
<proteinExistence type="inferred from homology"/>
<dbReference type="Gene3D" id="3.40.640.10">
    <property type="entry name" value="Type I PLP-dependent aspartate aminotransferase-like (Major domain)"/>
    <property type="match status" value="1"/>
</dbReference>
<dbReference type="HOGENOM" id="CLU_017584_1_2_1"/>
<dbReference type="InterPro" id="IPR050478">
    <property type="entry name" value="Ethylene_sulfur-biosynth"/>
</dbReference>
<organism evidence="4 5">
    <name type="scientific">Hapsidospora chrysogenum (strain ATCC 11550 / CBS 779.69 / DSM 880 / IAM 14645 / JCM 23072 / IMI 49137)</name>
    <name type="common">Acremonium chrysogenum</name>
    <dbReference type="NCBI Taxonomy" id="857340"/>
    <lineage>
        <taxon>Eukaryota</taxon>
        <taxon>Fungi</taxon>
        <taxon>Dikarya</taxon>
        <taxon>Ascomycota</taxon>
        <taxon>Pezizomycotina</taxon>
        <taxon>Sordariomycetes</taxon>
        <taxon>Hypocreomycetidae</taxon>
        <taxon>Hypocreales</taxon>
        <taxon>Bionectriaceae</taxon>
        <taxon>Hapsidospora</taxon>
    </lineage>
</organism>
<dbReference type="InterPro" id="IPR004838">
    <property type="entry name" value="NHTrfase_class1_PyrdxlP-BS"/>
</dbReference>
<dbReference type="InterPro" id="IPR004839">
    <property type="entry name" value="Aminotransferase_I/II_large"/>
</dbReference>
<dbReference type="GO" id="GO:0008483">
    <property type="term" value="F:transaminase activity"/>
    <property type="evidence" value="ECO:0007669"/>
    <property type="project" value="TreeGrafter"/>
</dbReference>
<dbReference type="InterPro" id="IPR015421">
    <property type="entry name" value="PyrdxlP-dep_Trfase_major"/>
</dbReference>
<accession>A0A086T043</accession>
<evidence type="ECO:0000313" key="4">
    <source>
        <dbReference type="EMBL" id="KFH42725.1"/>
    </source>
</evidence>
<dbReference type="GO" id="GO:0030170">
    <property type="term" value="F:pyridoxal phosphate binding"/>
    <property type="evidence" value="ECO:0007669"/>
    <property type="project" value="InterPro"/>
</dbReference>
<dbReference type="Proteomes" id="UP000029964">
    <property type="component" value="Unassembled WGS sequence"/>
</dbReference>
<dbReference type="EMBL" id="JPKY01000087">
    <property type="protein sequence ID" value="KFH42725.1"/>
    <property type="molecule type" value="Genomic_DNA"/>
</dbReference>
<comment type="caution">
    <text evidence="4">The sequence shown here is derived from an EMBL/GenBank/DDBJ whole genome shotgun (WGS) entry which is preliminary data.</text>
</comment>
<dbReference type="AlphaFoldDB" id="A0A086T043"/>
<dbReference type="InterPro" id="IPR015424">
    <property type="entry name" value="PyrdxlP-dep_Trfase"/>
</dbReference>
<dbReference type="PANTHER" id="PTHR43795">
    <property type="entry name" value="BIFUNCTIONAL ASPARTATE AMINOTRANSFERASE AND GLUTAMATE/ASPARTATE-PREPHENATE AMINOTRANSFERASE-RELATED"/>
    <property type="match status" value="1"/>
</dbReference>